<accession>A0A2K1QIQ9</accession>
<dbReference type="PANTHER" id="PTHR28083:SF1">
    <property type="entry name" value="GOOD FOR FULL DBP5 ACTIVITY PROTEIN 2"/>
    <property type="match status" value="1"/>
</dbReference>
<comment type="caution">
    <text evidence="2">The sequence shown here is derived from an EMBL/GenBank/DDBJ whole genome shotgun (WGS) entry which is preliminary data.</text>
</comment>
<name>A0A2K1QIQ9_9PEZI</name>
<dbReference type="GO" id="GO:0005634">
    <property type="term" value="C:nucleus"/>
    <property type="evidence" value="ECO:0007669"/>
    <property type="project" value="TreeGrafter"/>
</dbReference>
<feature type="domain" description="Gfd2/YDR514C-like C-terminal" evidence="1">
    <location>
        <begin position="48"/>
        <end position="230"/>
    </location>
</feature>
<keyword evidence="3" id="KW-1185">Reference proteome</keyword>
<dbReference type="Proteomes" id="UP000243797">
    <property type="component" value="Unassembled WGS sequence"/>
</dbReference>
<protein>
    <recommendedName>
        <fullName evidence="1">Gfd2/YDR514C-like C-terminal domain-containing protein</fullName>
    </recommendedName>
</protein>
<organism evidence="2 3">
    <name type="scientific">Sphaceloma murrayae</name>
    <dbReference type="NCBI Taxonomy" id="2082308"/>
    <lineage>
        <taxon>Eukaryota</taxon>
        <taxon>Fungi</taxon>
        <taxon>Dikarya</taxon>
        <taxon>Ascomycota</taxon>
        <taxon>Pezizomycotina</taxon>
        <taxon>Dothideomycetes</taxon>
        <taxon>Dothideomycetidae</taxon>
        <taxon>Myriangiales</taxon>
        <taxon>Elsinoaceae</taxon>
        <taxon>Sphaceloma</taxon>
    </lineage>
</organism>
<evidence type="ECO:0000313" key="2">
    <source>
        <dbReference type="EMBL" id="PNS15054.1"/>
    </source>
</evidence>
<gene>
    <name evidence="2" type="ORF">CAC42_2283</name>
</gene>
<dbReference type="InterPro" id="IPR040151">
    <property type="entry name" value="Gfd2/YDR514C-like"/>
</dbReference>
<dbReference type="InterPro" id="IPR048519">
    <property type="entry name" value="Gfd2/YDR514C-like_C"/>
</dbReference>
<reference evidence="2 3" key="1">
    <citation type="submission" date="2017-06" db="EMBL/GenBank/DDBJ databases">
        <title>Draft genome sequence of a variant of Elsinoe murrayae.</title>
        <authorList>
            <person name="Cheng Q."/>
        </authorList>
    </citation>
    <scope>NUCLEOTIDE SEQUENCE [LARGE SCALE GENOMIC DNA]</scope>
    <source>
        <strain evidence="2 3">CQ-2017a</strain>
    </source>
</reference>
<evidence type="ECO:0000259" key="1">
    <source>
        <dbReference type="Pfam" id="PF21762"/>
    </source>
</evidence>
<dbReference type="InParanoid" id="A0A2K1QIQ9"/>
<evidence type="ECO:0000313" key="3">
    <source>
        <dbReference type="Proteomes" id="UP000243797"/>
    </source>
</evidence>
<proteinExistence type="predicted"/>
<sequence length="249" mass="27978">MAWPSSYVPPGSMLALQQYLGLSSQTGKTKAHDPFSPSPLSRKQDVLFVALSLKTWTYDPERVAEVSLAILDTRGIQHLAPGTSGRGWFGEIERLRLVDKDLAELAKQDSGGVRLPGTEPRETKMLSREDMKALVRSVLRYGLHSERREKRKVLLVVHDQECQERLLWYLDEGAFKKTDVVFTADTQVYASEAGRGVSLARVMKTFHVKNGGRGSHGNDAVYVLQVLLGMVCLRTFEKKKFYQGRARLV</sequence>
<dbReference type="OrthoDB" id="3941676at2759"/>
<dbReference type="EMBL" id="NKHZ01000081">
    <property type="protein sequence ID" value="PNS15054.1"/>
    <property type="molecule type" value="Genomic_DNA"/>
</dbReference>
<dbReference type="PANTHER" id="PTHR28083">
    <property type="entry name" value="GOOD FOR FULL DBP5 ACTIVITY PROTEIN 2"/>
    <property type="match status" value="1"/>
</dbReference>
<dbReference type="STRING" id="2082308.A0A2K1QIQ9"/>
<dbReference type="AlphaFoldDB" id="A0A2K1QIQ9"/>
<dbReference type="Pfam" id="PF21762">
    <property type="entry name" value="DEDDh_C"/>
    <property type="match status" value="1"/>
</dbReference>